<feature type="transmembrane region" description="Helical" evidence="1">
    <location>
        <begin position="128"/>
        <end position="147"/>
    </location>
</feature>
<keyword evidence="4" id="KW-1185">Reference proteome</keyword>
<feature type="transmembrane region" description="Helical" evidence="1">
    <location>
        <begin position="60"/>
        <end position="81"/>
    </location>
</feature>
<evidence type="ECO:0000313" key="3">
    <source>
        <dbReference type="EMBL" id="WAH38365.1"/>
    </source>
</evidence>
<accession>A0ABY6Z6J3</accession>
<dbReference type="Pfam" id="PF01569">
    <property type="entry name" value="PAP2"/>
    <property type="match status" value="1"/>
</dbReference>
<feature type="transmembrane region" description="Helical" evidence="1">
    <location>
        <begin position="29"/>
        <end position="48"/>
    </location>
</feature>
<name>A0ABY6Z6J3_9BACL</name>
<keyword evidence="1" id="KW-0472">Membrane</keyword>
<gene>
    <name evidence="3" type="ORF">NZD86_07775</name>
</gene>
<sequence>MDRFDLSLYHAINGLAGHNAVLDDIMRFFAQYALEIYGLLFIVAWFALPKPDLRNRHALVMAGLAGILALIINVIIAHIWYRSRPFVVLSHGSYQQLVPHSVDSSFPSDHASGSWAFAGGSWGRAPKWIQILFTAIAIVVMFARVYVGVHWPTDVLASVLVGAIAGQLIQLVSKFVYPITSWVAHLFRFGLPTSKVAGDNGTMNH</sequence>
<reference evidence="3" key="1">
    <citation type="submission" date="2022-08" db="EMBL/GenBank/DDBJ databases">
        <title>Alicyclobacillus dauci DSM2870, complete genome.</title>
        <authorList>
            <person name="Wang Q."/>
            <person name="Cai R."/>
            <person name="Wang Z."/>
        </authorList>
    </citation>
    <scope>NUCLEOTIDE SEQUENCE</scope>
    <source>
        <strain evidence="3">DSM 28700</strain>
    </source>
</reference>
<evidence type="ECO:0000313" key="4">
    <source>
        <dbReference type="Proteomes" id="UP001164803"/>
    </source>
</evidence>
<keyword evidence="1" id="KW-0812">Transmembrane</keyword>
<dbReference type="Gene3D" id="1.20.144.10">
    <property type="entry name" value="Phosphatidic acid phosphatase type 2/haloperoxidase"/>
    <property type="match status" value="1"/>
</dbReference>
<dbReference type="EMBL" id="CP104064">
    <property type="protein sequence ID" value="WAH38365.1"/>
    <property type="molecule type" value="Genomic_DNA"/>
</dbReference>
<protein>
    <submittedName>
        <fullName evidence="3">Phosphatase PAP2 family protein</fullName>
    </submittedName>
</protein>
<evidence type="ECO:0000256" key="1">
    <source>
        <dbReference type="SAM" id="Phobius"/>
    </source>
</evidence>
<dbReference type="Proteomes" id="UP001164803">
    <property type="component" value="Chromosome"/>
</dbReference>
<keyword evidence="1" id="KW-1133">Transmembrane helix</keyword>
<feature type="transmembrane region" description="Helical" evidence="1">
    <location>
        <begin position="159"/>
        <end position="177"/>
    </location>
</feature>
<dbReference type="SMART" id="SM00014">
    <property type="entry name" value="acidPPc"/>
    <property type="match status" value="1"/>
</dbReference>
<dbReference type="PANTHER" id="PTHR14969:SF58">
    <property type="entry name" value="UNDECAPRENYL-DIPHOSPHATASE BCRC"/>
    <property type="match status" value="1"/>
</dbReference>
<organism evidence="3 4">
    <name type="scientific">Alicyclobacillus dauci</name>
    <dbReference type="NCBI Taxonomy" id="1475485"/>
    <lineage>
        <taxon>Bacteria</taxon>
        <taxon>Bacillati</taxon>
        <taxon>Bacillota</taxon>
        <taxon>Bacilli</taxon>
        <taxon>Bacillales</taxon>
        <taxon>Alicyclobacillaceae</taxon>
        <taxon>Alicyclobacillus</taxon>
    </lineage>
</organism>
<dbReference type="InterPro" id="IPR036938">
    <property type="entry name" value="PAP2/HPO_sf"/>
</dbReference>
<evidence type="ECO:0000259" key="2">
    <source>
        <dbReference type="SMART" id="SM00014"/>
    </source>
</evidence>
<dbReference type="RefSeq" id="WP_268045931.1">
    <property type="nucleotide sequence ID" value="NZ_CP104064.1"/>
</dbReference>
<dbReference type="SUPFAM" id="SSF48317">
    <property type="entry name" value="Acid phosphatase/Vanadium-dependent haloperoxidase"/>
    <property type="match status" value="1"/>
</dbReference>
<dbReference type="InterPro" id="IPR000326">
    <property type="entry name" value="PAP2/HPO"/>
</dbReference>
<feature type="domain" description="Phosphatidic acid phosphatase type 2/haloperoxidase" evidence="2">
    <location>
        <begin position="58"/>
        <end position="170"/>
    </location>
</feature>
<proteinExistence type="predicted"/>
<dbReference type="PANTHER" id="PTHR14969">
    <property type="entry name" value="SPHINGOSINE-1-PHOSPHATE PHOSPHOHYDROLASE"/>
    <property type="match status" value="1"/>
</dbReference>